<feature type="transmembrane region" description="Helical" evidence="6">
    <location>
        <begin position="81"/>
        <end position="101"/>
    </location>
</feature>
<dbReference type="InterPro" id="IPR000109">
    <property type="entry name" value="POT_fam"/>
</dbReference>
<reference evidence="8" key="2">
    <citation type="submission" date="2025-08" db="UniProtKB">
        <authorList>
            <consortium name="RefSeq"/>
        </authorList>
    </citation>
    <scope>IDENTIFICATION</scope>
    <source>
        <tissue evidence="8">Leaf</tissue>
    </source>
</reference>
<dbReference type="Gene3D" id="1.20.1250.20">
    <property type="entry name" value="MFS general substrate transporter like domains"/>
    <property type="match status" value="1"/>
</dbReference>
<name>A0A9R0HRK4_SPIOL</name>
<dbReference type="GO" id="GO:0055085">
    <property type="term" value="P:transmembrane transport"/>
    <property type="evidence" value="ECO:0000318"/>
    <property type="project" value="GO_Central"/>
</dbReference>
<dbReference type="OrthoDB" id="8904098at2759"/>
<dbReference type="Pfam" id="PF00854">
    <property type="entry name" value="PTR2"/>
    <property type="match status" value="1"/>
</dbReference>
<keyword evidence="7" id="KW-1185">Reference proteome</keyword>
<feature type="transmembrane region" description="Helical" evidence="6">
    <location>
        <begin position="228"/>
        <end position="249"/>
    </location>
</feature>
<dbReference type="Proteomes" id="UP000813463">
    <property type="component" value="Chromosome 1"/>
</dbReference>
<evidence type="ECO:0000256" key="5">
    <source>
        <dbReference type="ARBA" id="ARBA00023136"/>
    </source>
</evidence>
<dbReference type="GO" id="GO:0022857">
    <property type="term" value="F:transmembrane transporter activity"/>
    <property type="evidence" value="ECO:0000318"/>
    <property type="project" value="GO_Central"/>
</dbReference>
<keyword evidence="3 6" id="KW-0812">Transmembrane</keyword>
<sequence length="598" mass="65655">MAIEEDSVEVAEKEMEKMAILPNAQDVDQHDTPTPKKKGGLITMPFIIVNEAFEKVASYGLLPNMIFYLLNVYHLEAATGVMILSLWSGISNALAIVGGFLSDSYFGRFRVIAFGTLCSLLGTTLLWLTSMIPALKPSPCSKSSGESCASATPIQYLFLFASFGLISIGAGCVRPCSLAFGADQINNKENPNNERVLDSFFNWYYASTGLATIIALTVIVFIQDKFGWPIGFGVPACLMVLSLAAFLFGSPLYVHVKVKDSLFVGMFQVPIAAFRKRKISLPPIEDEDQYFRGNGSEKTTLSDSLRYLNRACVIVDREQDLKPDGSASKAWRLCTVERVENLKSICRIMPMWTTGIMMLVALNNSYTTLQAKSMNRHITPNFEIPAGSFTVFAILTITLWVAFYDRAIVPLMSKFLGMPRGLGPKVRMGLGLLISCIALVVAGIVESIRRKAAIDQGLQDDPRGVLDKSAMWLVPQLVLLGLAEGLNAVGQIEFYYSHLSKSMASIAMAIFTLGMAVSSLVGTLLVELVDTITSAGGKVSWLATNLNKGHVDYYYWLVAFLCFLNFLYFLVCCRVFGSSGSHGNYKAKRSDMVEEDTV</sequence>
<evidence type="ECO:0000256" key="1">
    <source>
        <dbReference type="ARBA" id="ARBA00004141"/>
    </source>
</evidence>
<dbReference type="PANTHER" id="PTHR11654">
    <property type="entry name" value="OLIGOPEPTIDE TRANSPORTER-RELATED"/>
    <property type="match status" value="1"/>
</dbReference>
<protein>
    <submittedName>
        <fullName evidence="8">Protein NRT1/ PTR FAMILY 1.1</fullName>
    </submittedName>
</protein>
<keyword evidence="4 6" id="KW-1133">Transmembrane helix</keyword>
<dbReference type="KEGG" id="soe:110775282"/>
<feature type="transmembrane region" description="Helical" evidence="6">
    <location>
        <begin position="203"/>
        <end position="222"/>
    </location>
</feature>
<dbReference type="CDD" id="cd17416">
    <property type="entry name" value="MFS_NPF1_2"/>
    <property type="match status" value="1"/>
</dbReference>
<feature type="transmembrane region" description="Helical" evidence="6">
    <location>
        <begin position="113"/>
        <end position="134"/>
    </location>
</feature>
<reference evidence="7" key="1">
    <citation type="journal article" date="2021" name="Nat. Commun.">
        <title>Genomic analyses provide insights into spinach domestication and the genetic basis of agronomic traits.</title>
        <authorList>
            <person name="Cai X."/>
            <person name="Sun X."/>
            <person name="Xu C."/>
            <person name="Sun H."/>
            <person name="Wang X."/>
            <person name="Ge C."/>
            <person name="Zhang Z."/>
            <person name="Wang Q."/>
            <person name="Fei Z."/>
            <person name="Jiao C."/>
            <person name="Wang Q."/>
        </authorList>
    </citation>
    <scope>NUCLEOTIDE SEQUENCE [LARGE SCALE GENOMIC DNA]</scope>
    <source>
        <strain evidence="7">cv. Varoflay</strain>
    </source>
</reference>
<feature type="transmembrane region" description="Helical" evidence="6">
    <location>
        <begin position="502"/>
        <end position="526"/>
    </location>
</feature>
<feature type="transmembrane region" description="Helical" evidence="6">
    <location>
        <begin position="386"/>
        <end position="405"/>
    </location>
</feature>
<dbReference type="GeneID" id="110775282"/>
<evidence type="ECO:0000256" key="4">
    <source>
        <dbReference type="ARBA" id="ARBA00022989"/>
    </source>
</evidence>
<feature type="transmembrane region" description="Helical" evidence="6">
    <location>
        <begin position="154"/>
        <end position="182"/>
    </location>
</feature>
<feature type="transmembrane region" description="Helical" evidence="6">
    <location>
        <begin position="553"/>
        <end position="576"/>
    </location>
</feature>
<dbReference type="GO" id="GO:0005886">
    <property type="term" value="C:plasma membrane"/>
    <property type="evidence" value="ECO:0000318"/>
    <property type="project" value="GO_Central"/>
</dbReference>
<proteinExistence type="inferred from homology"/>
<evidence type="ECO:0000256" key="6">
    <source>
        <dbReference type="SAM" id="Phobius"/>
    </source>
</evidence>
<feature type="transmembrane region" description="Helical" evidence="6">
    <location>
        <begin position="56"/>
        <end position="75"/>
    </location>
</feature>
<dbReference type="SUPFAM" id="SSF103473">
    <property type="entry name" value="MFS general substrate transporter"/>
    <property type="match status" value="1"/>
</dbReference>
<dbReference type="AlphaFoldDB" id="A0A9R0HRK4"/>
<evidence type="ECO:0000313" key="8">
    <source>
        <dbReference type="RefSeq" id="XP_021835581.1"/>
    </source>
</evidence>
<feature type="transmembrane region" description="Helical" evidence="6">
    <location>
        <begin position="426"/>
        <end position="445"/>
    </location>
</feature>
<comment type="subcellular location">
    <subcellularLocation>
        <location evidence="1">Membrane</location>
        <topology evidence="1">Multi-pass membrane protein</topology>
    </subcellularLocation>
</comment>
<accession>A0A9R0HRK4</accession>
<keyword evidence="5 6" id="KW-0472">Membrane</keyword>
<comment type="similarity">
    <text evidence="2">Belongs to the major facilitator superfamily. Proton-dependent oligopeptide transporter (POT/PTR) (TC 2.A.17) family.</text>
</comment>
<gene>
    <name evidence="8" type="primary">LOC110775282</name>
</gene>
<evidence type="ECO:0000313" key="7">
    <source>
        <dbReference type="Proteomes" id="UP000813463"/>
    </source>
</evidence>
<dbReference type="InterPro" id="IPR036259">
    <property type="entry name" value="MFS_trans_sf"/>
</dbReference>
<evidence type="ECO:0000256" key="2">
    <source>
        <dbReference type="ARBA" id="ARBA00005982"/>
    </source>
</evidence>
<evidence type="ECO:0000256" key="3">
    <source>
        <dbReference type="ARBA" id="ARBA00022692"/>
    </source>
</evidence>
<organism evidence="7 8">
    <name type="scientific">Spinacia oleracea</name>
    <name type="common">Spinach</name>
    <dbReference type="NCBI Taxonomy" id="3562"/>
    <lineage>
        <taxon>Eukaryota</taxon>
        <taxon>Viridiplantae</taxon>
        <taxon>Streptophyta</taxon>
        <taxon>Embryophyta</taxon>
        <taxon>Tracheophyta</taxon>
        <taxon>Spermatophyta</taxon>
        <taxon>Magnoliopsida</taxon>
        <taxon>eudicotyledons</taxon>
        <taxon>Gunneridae</taxon>
        <taxon>Pentapetalae</taxon>
        <taxon>Caryophyllales</taxon>
        <taxon>Chenopodiaceae</taxon>
        <taxon>Chenopodioideae</taxon>
        <taxon>Anserineae</taxon>
        <taxon>Spinacia</taxon>
    </lineage>
</organism>
<dbReference type="RefSeq" id="XP_021835581.1">
    <property type="nucleotide sequence ID" value="XM_021979889.2"/>
</dbReference>